<proteinExistence type="predicted"/>
<name>A0A5J9SV82_9POAL</name>
<dbReference type="AlphaFoldDB" id="A0A5J9SV82"/>
<comment type="caution">
    <text evidence="2">The sequence shown here is derived from an EMBL/GenBank/DDBJ whole genome shotgun (WGS) entry which is preliminary data.</text>
</comment>
<feature type="region of interest" description="Disordered" evidence="1">
    <location>
        <begin position="1"/>
        <end position="47"/>
    </location>
</feature>
<evidence type="ECO:0000313" key="3">
    <source>
        <dbReference type="Proteomes" id="UP000324897"/>
    </source>
</evidence>
<sequence>MRGRGSDPPPLPPAFGAAAASSPPPSGARDGGEMGSSSSSERGSGARRVLQFSSGEWVEVAAAQALWIWRGRDCSPRNLGDFCARSSFGDERRMVTWEGRGDPAYMKRTGIALSSCVDAASVQASLMEMPSTAASSARRWPRRPRRKVPQPAPPAGLLLQPASPASLFTGTETEVNTKVLKVPGIEQNPNTGSLHFPCGVDNDLGKIKFLNFTTAEAAPKVHCGDRFVCGSVAGSMDPTPGHAFPFPLCVVA</sequence>
<protein>
    <submittedName>
        <fullName evidence="2">Uncharacterized protein</fullName>
    </submittedName>
</protein>
<reference evidence="2 3" key="1">
    <citation type="journal article" date="2019" name="Sci. Rep.">
        <title>A high-quality genome of Eragrostis curvula grass provides insights into Poaceae evolution and supports new strategies to enhance forage quality.</title>
        <authorList>
            <person name="Carballo J."/>
            <person name="Santos B.A.C.M."/>
            <person name="Zappacosta D."/>
            <person name="Garbus I."/>
            <person name="Selva J.P."/>
            <person name="Gallo C.A."/>
            <person name="Diaz A."/>
            <person name="Albertini E."/>
            <person name="Caccamo M."/>
            <person name="Echenique V."/>
        </authorList>
    </citation>
    <scope>NUCLEOTIDE SEQUENCE [LARGE SCALE GENOMIC DNA]</scope>
    <source>
        <strain evidence="3">cv. Victoria</strain>
        <tissue evidence="2">Leaf</tissue>
    </source>
</reference>
<feature type="compositionally biased region" description="Basic residues" evidence="1">
    <location>
        <begin position="139"/>
        <end position="148"/>
    </location>
</feature>
<evidence type="ECO:0000256" key="1">
    <source>
        <dbReference type="SAM" id="MobiDB-lite"/>
    </source>
</evidence>
<keyword evidence="3" id="KW-1185">Reference proteome</keyword>
<dbReference type="Gramene" id="TVU02872">
    <property type="protein sequence ID" value="TVU02872"/>
    <property type="gene ID" value="EJB05_51614"/>
</dbReference>
<dbReference type="EMBL" id="RWGY01000266">
    <property type="protein sequence ID" value="TVU02872.1"/>
    <property type="molecule type" value="Genomic_DNA"/>
</dbReference>
<dbReference type="Proteomes" id="UP000324897">
    <property type="component" value="Unassembled WGS sequence"/>
</dbReference>
<evidence type="ECO:0000313" key="2">
    <source>
        <dbReference type="EMBL" id="TVU02872.1"/>
    </source>
</evidence>
<organism evidence="2 3">
    <name type="scientific">Eragrostis curvula</name>
    <name type="common">weeping love grass</name>
    <dbReference type="NCBI Taxonomy" id="38414"/>
    <lineage>
        <taxon>Eukaryota</taxon>
        <taxon>Viridiplantae</taxon>
        <taxon>Streptophyta</taxon>
        <taxon>Embryophyta</taxon>
        <taxon>Tracheophyta</taxon>
        <taxon>Spermatophyta</taxon>
        <taxon>Magnoliopsida</taxon>
        <taxon>Liliopsida</taxon>
        <taxon>Poales</taxon>
        <taxon>Poaceae</taxon>
        <taxon>PACMAD clade</taxon>
        <taxon>Chloridoideae</taxon>
        <taxon>Eragrostideae</taxon>
        <taxon>Eragrostidinae</taxon>
        <taxon>Eragrostis</taxon>
    </lineage>
</organism>
<feature type="region of interest" description="Disordered" evidence="1">
    <location>
        <begin position="130"/>
        <end position="156"/>
    </location>
</feature>
<gene>
    <name evidence="2" type="ORF">EJB05_51614</name>
</gene>
<accession>A0A5J9SV82</accession>